<dbReference type="InterPro" id="IPR015500">
    <property type="entry name" value="Peptidase_S8_subtilisin-rel"/>
</dbReference>
<feature type="domain" description="Inhibitor I9" evidence="9">
    <location>
        <begin position="40"/>
        <end position="115"/>
    </location>
</feature>
<evidence type="ECO:0008006" key="12">
    <source>
        <dbReference type="Google" id="ProtNLM"/>
    </source>
</evidence>
<dbReference type="Gene3D" id="3.40.50.200">
    <property type="entry name" value="Peptidase S8/S53 domain"/>
    <property type="match status" value="1"/>
</dbReference>
<evidence type="ECO:0000259" key="9">
    <source>
        <dbReference type="Pfam" id="PF05922"/>
    </source>
</evidence>
<dbReference type="InterPro" id="IPR023827">
    <property type="entry name" value="Peptidase_S8_Asp-AS"/>
</dbReference>
<dbReference type="FunFam" id="3.40.50.200:FF:000014">
    <property type="entry name" value="Proteinase K"/>
    <property type="match status" value="1"/>
</dbReference>
<feature type="active site" description="Charge relay system" evidence="5">
    <location>
        <position position="193"/>
    </location>
</feature>
<feature type="active site" description="Charge relay system" evidence="5">
    <location>
        <position position="346"/>
    </location>
</feature>
<dbReference type="InterPro" id="IPR034193">
    <property type="entry name" value="PCSK9_ProteinaseK-like"/>
</dbReference>
<evidence type="ECO:0000313" key="10">
    <source>
        <dbReference type="EnsemblMetazoa" id="Aqu2.1.37600_001"/>
    </source>
</evidence>
<evidence type="ECO:0000256" key="6">
    <source>
        <dbReference type="RuleBase" id="RU003355"/>
    </source>
</evidence>
<reference evidence="11" key="1">
    <citation type="journal article" date="2010" name="Nature">
        <title>The Amphimedon queenslandica genome and the evolution of animal complexity.</title>
        <authorList>
            <person name="Srivastava M."/>
            <person name="Simakov O."/>
            <person name="Chapman J."/>
            <person name="Fahey B."/>
            <person name="Gauthier M.E."/>
            <person name="Mitros T."/>
            <person name="Richards G.S."/>
            <person name="Conaco C."/>
            <person name="Dacre M."/>
            <person name="Hellsten U."/>
            <person name="Larroux C."/>
            <person name="Putnam N.H."/>
            <person name="Stanke M."/>
            <person name="Adamska M."/>
            <person name="Darling A."/>
            <person name="Degnan S.M."/>
            <person name="Oakley T.H."/>
            <person name="Plachetzki D.C."/>
            <person name="Zhai Y."/>
            <person name="Adamski M."/>
            <person name="Calcino A."/>
            <person name="Cummins S.F."/>
            <person name="Goodstein D.M."/>
            <person name="Harris C."/>
            <person name="Jackson D.J."/>
            <person name="Leys S.P."/>
            <person name="Shu S."/>
            <person name="Woodcroft B.J."/>
            <person name="Vervoort M."/>
            <person name="Kosik K.S."/>
            <person name="Manning G."/>
            <person name="Degnan B.M."/>
            <person name="Rokhsar D.S."/>
        </authorList>
    </citation>
    <scope>NUCLEOTIDE SEQUENCE [LARGE SCALE GENOMIC DNA]</scope>
</reference>
<proteinExistence type="inferred from homology"/>
<dbReference type="PRINTS" id="PR00723">
    <property type="entry name" value="SUBTILISIN"/>
</dbReference>
<dbReference type="SUPFAM" id="SSF54897">
    <property type="entry name" value="Protease propeptides/inhibitors"/>
    <property type="match status" value="1"/>
</dbReference>
<dbReference type="EnsemblMetazoa" id="Aqu2.1.37600_001">
    <property type="protein sequence ID" value="Aqu2.1.37600_001"/>
    <property type="gene ID" value="Aqu2.1.37600"/>
</dbReference>
<dbReference type="PROSITE" id="PS00136">
    <property type="entry name" value="SUBTILASE_ASP"/>
    <property type="match status" value="1"/>
</dbReference>
<evidence type="ECO:0000256" key="1">
    <source>
        <dbReference type="ARBA" id="ARBA00011073"/>
    </source>
</evidence>
<dbReference type="GO" id="GO:0005615">
    <property type="term" value="C:extracellular space"/>
    <property type="evidence" value="ECO:0007669"/>
    <property type="project" value="TreeGrafter"/>
</dbReference>
<keyword evidence="4 5" id="KW-0720">Serine protease</keyword>
<dbReference type="KEGG" id="aqu:100636066"/>
<keyword evidence="3 5" id="KW-0378">Hydrolase</keyword>
<protein>
    <recommendedName>
        <fullName evidence="12">Peptidase S8/S53 domain-containing protein</fullName>
    </recommendedName>
</protein>
<evidence type="ECO:0000256" key="3">
    <source>
        <dbReference type="ARBA" id="ARBA00022801"/>
    </source>
</evidence>
<evidence type="ECO:0000256" key="4">
    <source>
        <dbReference type="ARBA" id="ARBA00022825"/>
    </source>
</evidence>
<dbReference type="PANTHER" id="PTHR43806">
    <property type="entry name" value="PEPTIDASE S8"/>
    <property type="match status" value="1"/>
</dbReference>
<dbReference type="InterPro" id="IPR023828">
    <property type="entry name" value="Peptidase_S8_Ser-AS"/>
</dbReference>
<dbReference type="InParanoid" id="A0A1X7VBC4"/>
<dbReference type="PANTHER" id="PTHR43806:SF11">
    <property type="entry name" value="CEREVISIN-RELATED"/>
    <property type="match status" value="1"/>
</dbReference>
<comment type="similarity">
    <text evidence="1 5 6">Belongs to the peptidase S8 family.</text>
</comment>
<sequence length="401" mass="42412">MSLGAAAVIFILFVSANAFTARKKAPLYGSHLNTAVNGHYIVVFNEDTLDSEIKTHHEDLSLMLSYLNKTSAGTVSKFEIGSFKGYSASLEEKALEHVRQLKEVKYIEADQVVKTLDSCTEQSGATWGLVRTCSQDMSSSSYYYNPNCAGSGVDVYIIDTGIEVYHSDFDGRSEWGSDFVDSGNSPGTDLNGHGTHCAGTVMSSTWGLAKKATSVAVRVLDADGSGYVSGVVSGISWVAEQHQSRGRKSVANLSLGGGYSSTLNEAVDAAVSAGVHMVVAAGNELTDACYRSPASTQYGITVAASDSANDFAYFSNYGTCVDIIAPGVYISSTWLNGGSASLSGTSMAAPHVAGVVAKILSCTDYSPSEMKQYLQKIGAYNAVEGVPYNTPNILLYKECSN</sequence>
<dbReference type="CDD" id="cd04077">
    <property type="entry name" value="Peptidases_S8_PCSK9_ProteinaseK_like"/>
    <property type="match status" value="1"/>
</dbReference>
<dbReference type="InterPro" id="IPR036852">
    <property type="entry name" value="Peptidase_S8/S53_dom_sf"/>
</dbReference>
<evidence type="ECO:0000256" key="5">
    <source>
        <dbReference type="PROSITE-ProRule" id="PRU01240"/>
    </source>
</evidence>
<dbReference type="InterPro" id="IPR010259">
    <property type="entry name" value="S8pro/Inhibitor_I9"/>
</dbReference>
<dbReference type="PROSITE" id="PS00138">
    <property type="entry name" value="SUBTILASE_SER"/>
    <property type="match status" value="1"/>
</dbReference>
<dbReference type="AlphaFoldDB" id="A0A1X7VBC4"/>
<evidence type="ECO:0000256" key="2">
    <source>
        <dbReference type="ARBA" id="ARBA00022670"/>
    </source>
</evidence>
<feature type="domain" description="Peptidase S8/S53" evidence="8">
    <location>
        <begin position="150"/>
        <end position="375"/>
    </location>
</feature>
<dbReference type="OMA" id="ASHHIDG"/>
<dbReference type="InterPro" id="IPR037045">
    <property type="entry name" value="S8pro/Inhibitor_I9_sf"/>
</dbReference>
<dbReference type="Proteomes" id="UP000007879">
    <property type="component" value="Unassembled WGS sequence"/>
</dbReference>
<dbReference type="eggNOG" id="KOG1153">
    <property type="taxonomic scope" value="Eukaryota"/>
</dbReference>
<evidence type="ECO:0000256" key="7">
    <source>
        <dbReference type="SAM" id="SignalP"/>
    </source>
</evidence>
<dbReference type="PROSITE" id="PS51892">
    <property type="entry name" value="SUBTILASE"/>
    <property type="match status" value="1"/>
</dbReference>
<dbReference type="InterPro" id="IPR050131">
    <property type="entry name" value="Peptidase_S8_subtilisin-like"/>
</dbReference>
<dbReference type="Pfam" id="PF00082">
    <property type="entry name" value="Peptidase_S8"/>
    <property type="match status" value="1"/>
</dbReference>
<accession>A0A1X7VBC4</accession>
<keyword evidence="11" id="KW-1185">Reference proteome</keyword>
<dbReference type="SUPFAM" id="SSF52743">
    <property type="entry name" value="Subtilisin-like"/>
    <property type="match status" value="1"/>
</dbReference>
<evidence type="ECO:0000313" key="11">
    <source>
        <dbReference type="Proteomes" id="UP000007879"/>
    </source>
</evidence>
<feature type="chain" id="PRO_5010877274" description="Peptidase S8/S53 domain-containing protein" evidence="7">
    <location>
        <begin position="19"/>
        <end position="401"/>
    </location>
</feature>
<keyword evidence="7" id="KW-0732">Signal</keyword>
<dbReference type="OrthoDB" id="206201at2759"/>
<organism evidence="10">
    <name type="scientific">Amphimedon queenslandica</name>
    <name type="common">Sponge</name>
    <dbReference type="NCBI Taxonomy" id="400682"/>
    <lineage>
        <taxon>Eukaryota</taxon>
        <taxon>Metazoa</taxon>
        <taxon>Porifera</taxon>
        <taxon>Demospongiae</taxon>
        <taxon>Heteroscleromorpha</taxon>
        <taxon>Haplosclerida</taxon>
        <taxon>Niphatidae</taxon>
        <taxon>Amphimedon</taxon>
    </lineage>
</organism>
<gene>
    <name evidence="10" type="primary">100636066</name>
</gene>
<dbReference type="InterPro" id="IPR000209">
    <property type="entry name" value="Peptidase_S8/S53_dom"/>
</dbReference>
<dbReference type="Pfam" id="PF05922">
    <property type="entry name" value="Inhibitor_I9"/>
    <property type="match status" value="1"/>
</dbReference>
<feature type="active site" description="Charge relay system" evidence="5">
    <location>
        <position position="159"/>
    </location>
</feature>
<dbReference type="Gene3D" id="3.30.70.80">
    <property type="entry name" value="Peptidase S8 propeptide/proteinase inhibitor I9"/>
    <property type="match status" value="1"/>
</dbReference>
<dbReference type="EnsemblMetazoa" id="XM_003384885.3">
    <property type="protein sequence ID" value="XP_003384933.2"/>
    <property type="gene ID" value="LOC100636066"/>
</dbReference>
<reference evidence="10" key="2">
    <citation type="submission" date="2017-05" db="UniProtKB">
        <authorList>
            <consortium name="EnsemblMetazoa"/>
        </authorList>
    </citation>
    <scope>IDENTIFICATION</scope>
</reference>
<dbReference type="GO" id="GO:0004252">
    <property type="term" value="F:serine-type endopeptidase activity"/>
    <property type="evidence" value="ECO:0007669"/>
    <property type="project" value="UniProtKB-UniRule"/>
</dbReference>
<name>A0A1X7VBC4_AMPQE</name>
<dbReference type="GO" id="GO:0006508">
    <property type="term" value="P:proteolysis"/>
    <property type="evidence" value="ECO:0007669"/>
    <property type="project" value="UniProtKB-KW"/>
</dbReference>
<feature type="signal peptide" evidence="7">
    <location>
        <begin position="1"/>
        <end position="18"/>
    </location>
</feature>
<keyword evidence="2 5" id="KW-0645">Protease</keyword>
<dbReference type="STRING" id="400682.A0A1X7VBC4"/>
<evidence type="ECO:0000259" key="8">
    <source>
        <dbReference type="Pfam" id="PF00082"/>
    </source>
</evidence>